<sequence length="63" mass="7628">MQRIESLFSPFFILRWNWMVRQIDMMNSMDLMFRFHSNKKENDPNWGRSISIENNAKDVFVAG</sequence>
<dbReference type="RefSeq" id="WP_147377176.1">
    <property type="nucleotide sequence ID" value="NZ_RAPN01000001.1"/>
</dbReference>
<proteinExistence type="predicted"/>
<accession>A0A419W7E5</accession>
<name>A0A419W7E5_9BACT</name>
<reference evidence="1 2" key="1">
    <citation type="submission" date="2018-09" db="EMBL/GenBank/DDBJ databases">
        <title>Genomic Encyclopedia of Archaeal and Bacterial Type Strains, Phase II (KMG-II): from individual species to whole genera.</title>
        <authorList>
            <person name="Goeker M."/>
        </authorList>
    </citation>
    <scope>NUCLEOTIDE SEQUENCE [LARGE SCALE GENOMIC DNA]</scope>
    <source>
        <strain evidence="1 2">DSM 27148</strain>
    </source>
</reference>
<dbReference type="EMBL" id="RAPN01000001">
    <property type="protein sequence ID" value="RKD91401.1"/>
    <property type="molecule type" value="Genomic_DNA"/>
</dbReference>
<protein>
    <submittedName>
        <fullName evidence="1">Uncharacterized protein</fullName>
    </submittedName>
</protein>
<organism evidence="1 2">
    <name type="scientific">Mangrovibacterium diazotrophicum</name>
    <dbReference type="NCBI Taxonomy" id="1261403"/>
    <lineage>
        <taxon>Bacteria</taxon>
        <taxon>Pseudomonadati</taxon>
        <taxon>Bacteroidota</taxon>
        <taxon>Bacteroidia</taxon>
        <taxon>Marinilabiliales</taxon>
        <taxon>Prolixibacteraceae</taxon>
        <taxon>Mangrovibacterium</taxon>
    </lineage>
</organism>
<gene>
    <name evidence="1" type="ORF">BC643_1754</name>
</gene>
<evidence type="ECO:0000313" key="1">
    <source>
        <dbReference type="EMBL" id="RKD91401.1"/>
    </source>
</evidence>
<dbReference type="AlphaFoldDB" id="A0A419W7E5"/>
<comment type="caution">
    <text evidence="1">The sequence shown here is derived from an EMBL/GenBank/DDBJ whole genome shotgun (WGS) entry which is preliminary data.</text>
</comment>
<evidence type="ECO:0000313" key="2">
    <source>
        <dbReference type="Proteomes" id="UP000283387"/>
    </source>
</evidence>
<dbReference type="Proteomes" id="UP000283387">
    <property type="component" value="Unassembled WGS sequence"/>
</dbReference>
<keyword evidence="2" id="KW-1185">Reference proteome</keyword>